<reference evidence="1" key="2">
    <citation type="submission" date="2020-09" db="EMBL/GenBank/DDBJ databases">
        <authorList>
            <person name="Sun Q."/>
            <person name="Zhou Y."/>
        </authorList>
    </citation>
    <scope>NUCLEOTIDE SEQUENCE</scope>
    <source>
        <strain evidence="1">CGMCC 1.3617</strain>
    </source>
</reference>
<gene>
    <name evidence="1" type="ORF">GCM10011320_32370</name>
</gene>
<keyword evidence="2" id="KW-1185">Reference proteome</keyword>
<dbReference type="EMBL" id="BMKW01000007">
    <property type="protein sequence ID" value="GGJ22662.1"/>
    <property type="molecule type" value="Genomic_DNA"/>
</dbReference>
<organism evidence="1 2">
    <name type="scientific">Neoroseomonas lacus</name>
    <dbReference type="NCBI Taxonomy" id="287609"/>
    <lineage>
        <taxon>Bacteria</taxon>
        <taxon>Pseudomonadati</taxon>
        <taxon>Pseudomonadota</taxon>
        <taxon>Alphaproteobacteria</taxon>
        <taxon>Acetobacterales</taxon>
        <taxon>Acetobacteraceae</taxon>
        <taxon>Neoroseomonas</taxon>
    </lineage>
</organism>
<dbReference type="AlphaFoldDB" id="A0A917KR69"/>
<accession>A0A917KR69</accession>
<sequence length="103" mass="10906">MTPDEILASFVELEAKAEAVRLLLAMTIEEYSFPPRTRAKLEGAHDTIRAQQASLRAVLARGKAERDGALDSAACNIAASSGATLLNRKGVLSIPVPSSTKEA</sequence>
<dbReference type="Proteomes" id="UP000661507">
    <property type="component" value="Unassembled WGS sequence"/>
</dbReference>
<dbReference type="RefSeq" id="WP_188968360.1">
    <property type="nucleotide sequence ID" value="NZ_BMKW01000007.1"/>
</dbReference>
<proteinExistence type="predicted"/>
<evidence type="ECO:0000313" key="2">
    <source>
        <dbReference type="Proteomes" id="UP000661507"/>
    </source>
</evidence>
<comment type="caution">
    <text evidence="1">The sequence shown here is derived from an EMBL/GenBank/DDBJ whole genome shotgun (WGS) entry which is preliminary data.</text>
</comment>
<evidence type="ECO:0000313" key="1">
    <source>
        <dbReference type="EMBL" id="GGJ22662.1"/>
    </source>
</evidence>
<protein>
    <submittedName>
        <fullName evidence="1">Uncharacterized protein</fullName>
    </submittedName>
</protein>
<name>A0A917KR69_9PROT</name>
<reference evidence="1" key="1">
    <citation type="journal article" date="2014" name="Int. J. Syst. Evol. Microbiol.">
        <title>Complete genome sequence of Corynebacterium casei LMG S-19264T (=DSM 44701T), isolated from a smear-ripened cheese.</title>
        <authorList>
            <consortium name="US DOE Joint Genome Institute (JGI-PGF)"/>
            <person name="Walter F."/>
            <person name="Albersmeier A."/>
            <person name="Kalinowski J."/>
            <person name="Ruckert C."/>
        </authorList>
    </citation>
    <scope>NUCLEOTIDE SEQUENCE</scope>
    <source>
        <strain evidence="1">CGMCC 1.3617</strain>
    </source>
</reference>